<dbReference type="Pfam" id="PF01814">
    <property type="entry name" value="Hemerythrin"/>
    <property type="match status" value="1"/>
</dbReference>
<dbReference type="STRING" id="318464.IO99_05685"/>
<dbReference type="EMBL" id="JPMD01000013">
    <property type="protein sequence ID" value="KEZ87310.1"/>
    <property type="molecule type" value="Genomic_DNA"/>
</dbReference>
<gene>
    <name evidence="2" type="ORF">IO99_05685</name>
</gene>
<proteinExistence type="predicted"/>
<name>A0A084JEC6_9CLOT</name>
<dbReference type="RefSeq" id="WP_035131184.1">
    <property type="nucleotide sequence ID" value="NZ_JPMD01000013.1"/>
</dbReference>
<protein>
    <recommendedName>
        <fullName evidence="1">Hemerythrin-like domain-containing protein</fullName>
    </recommendedName>
</protein>
<dbReference type="Gene3D" id="1.20.120.520">
    <property type="entry name" value="nmb1532 protein domain like"/>
    <property type="match status" value="1"/>
</dbReference>
<evidence type="ECO:0000313" key="2">
    <source>
        <dbReference type="EMBL" id="KEZ87310.1"/>
    </source>
</evidence>
<dbReference type="eggNOG" id="COG2846">
    <property type="taxonomic scope" value="Bacteria"/>
</dbReference>
<dbReference type="Proteomes" id="UP000028542">
    <property type="component" value="Unassembled WGS sequence"/>
</dbReference>
<dbReference type="AlphaFoldDB" id="A0A084JEC6"/>
<keyword evidence="3" id="KW-1185">Reference proteome</keyword>
<comment type="caution">
    <text evidence="2">The sequence shown here is derived from an EMBL/GenBank/DDBJ whole genome shotgun (WGS) entry which is preliminary data.</text>
</comment>
<accession>A0A084JEC6</accession>
<feature type="domain" description="Hemerythrin-like" evidence="1">
    <location>
        <begin position="3"/>
        <end position="134"/>
    </location>
</feature>
<evidence type="ECO:0000313" key="3">
    <source>
        <dbReference type="Proteomes" id="UP000028542"/>
    </source>
</evidence>
<reference evidence="2 3" key="1">
    <citation type="submission" date="2014-07" db="EMBL/GenBank/DDBJ databases">
        <title>Draft genome of Clostridium sulfidigenes 113A isolated from sediments associated with methane hydrate from Krishna Godavari basin.</title>
        <authorList>
            <person name="Honkalas V.S."/>
            <person name="Dabir A.P."/>
            <person name="Arora P."/>
            <person name="Dhakephalkar P.K."/>
        </authorList>
    </citation>
    <scope>NUCLEOTIDE SEQUENCE [LARGE SCALE GENOMIC DNA]</scope>
    <source>
        <strain evidence="2 3">113A</strain>
    </source>
</reference>
<organism evidence="2 3">
    <name type="scientific">Clostridium sulfidigenes</name>
    <dbReference type="NCBI Taxonomy" id="318464"/>
    <lineage>
        <taxon>Bacteria</taxon>
        <taxon>Bacillati</taxon>
        <taxon>Bacillota</taxon>
        <taxon>Clostridia</taxon>
        <taxon>Eubacteriales</taxon>
        <taxon>Clostridiaceae</taxon>
        <taxon>Clostridium</taxon>
    </lineage>
</organism>
<sequence>MNLNNLMRQHGDISDEIRLIKEMINKNVMALNAMEAASHINKLAGKLQIHLTSEDKFLYPTLINGKDLSLKKMANLYMNEMGEISQVFTSYKNKFNTKNKIEANLMGFVEETKCILKAIETRITKEENELYKMINVN</sequence>
<evidence type="ECO:0000259" key="1">
    <source>
        <dbReference type="Pfam" id="PF01814"/>
    </source>
</evidence>
<dbReference type="InterPro" id="IPR012312">
    <property type="entry name" value="Hemerythrin-like"/>
</dbReference>